<dbReference type="InterPro" id="IPR005818">
    <property type="entry name" value="Histone_H1/H5_H15"/>
</dbReference>
<evidence type="ECO:0000313" key="4">
    <source>
        <dbReference type="EMBL" id="KDQ62514.1"/>
    </source>
</evidence>
<dbReference type="InterPro" id="IPR036390">
    <property type="entry name" value="WH_DNA-bd_sf"/>
</dbReference>
<dbReference type="GO" id="GO:0006334">
    <property type="term" value="P:nucleosome assembly"/>
    <property type="evidence" value="ECO:0007669"/>
    <property type="project" value="InterPro"/>
</dbReference>
<dbReference type="AlphaFoldDB" id="A0A067Q6D2"/>
<evidence type="ECO:0000259" key="3">
    <source>
        <dbReference type="PROSITE" id="PS51504"/>
    </source>
</evidence>
<keyword evidence="5" id="KW-1185">Reference proteome</keyword>
<feature type="compositionally biased region" description="Pro residues" evidence="2">
    <location>
        <begin position="50"/>
        <end position="67"/>
    </location>
</feature>
<name>A0A067Q6D2_9AGAM</name>
<evidence type="ECO:0000256" key="2">
    <source>
        <dbReference type="SAM" id="MobiDB-lite"/>
    </source>
</evidence>
<proteinExistence type="predicted"/>
<feature type="domain" description="H15" evidence="3">
    <location>
        <begin position="152"/>
        <end position="221"/>
    </location>
</feature>
<dbReference type="SMART" id="SM00526">
    <property type="entry name" value="H15"/>
    <property type="match status" value="1"/>
</dbReference>
<gene>
    <name evidence="4" type="ORF">JAAARDRAFT_462693</name>
</gene>
<dbReference type="OrthoDB" id="5863171at2759"/>
<feature type="compositionally biased region" description="Pro residues" evidence="2">
    <location>
        <begin position="89"/>
        <end position="122"/>
    </location>
</feature>
<dbReference type="SUPFAM" id="SSF46785">
    <property type="entry name" value="Winged helix' DNA-binding domain"/>
    <property type="match status" value="1"/>
</dbReference>
<dbReference type="GO" id="GO:0003677">
    <property type="term" value="F:DNA binding"/>
    <property type="evidence" value="ECO:0007669"/>
    <property type="project" value="InterPro"/>
</dbReference>
<reference evidence="5" key="1">
    <citation type="journal article" date="2014" name="Proc. Natl. Acad. Sci. U.S.A.">
        <title>Extensive sampling of basidiomycete genomes demonstrates inadequacy of the white-rot/brown-rot paradigm for wood decay fungi.</title>
        <authorList>
            <person name="Riley R."/>
            <person name="Salamov A.A."/>
            <person name="Brown D.W."/>
            <person name="Nagy L.G."/>
            <person name="Floudas D."/>
            <person name="Held B.W."/>
            <person name="Levasseur A."/>
            <person name="Lombard V."/>
            <person name="Morin E."/>
            <person name="Otillar R."/>
            <person name="Lindquist E.A."/>
            <person name="Sun H."/>
            <person name="LaButti K.M."/>
            <person name="Schmutz J."/>
            <person name="Jabbour D."/>
            <person name="Luo H."/>
            <person name="Baker S.E."/>
            <person name="Pisabarro A.G."/>
            <person name="Walton J.D."/>
            <person name="Blanchette R.A."/>
            <person name="Henrissat B."/>
            <person name="Martin F."/>
            <person name="Cullen D."/>
            <person name="Hibbett D.S."/>
            <person name="Grigoriev I.V."/>
        </authorList>
    </citation>
    <scope>NUCLEOTIDE SEQUENCE [LARGE SCALE GENOMIC DNA]</scope>
    <source>
        <strain evidence="5">MUCL 33604</strain>
    </source>
</reference>
<dbReference type="InParanoid" id="A0A067Q6D2"/>
<sequence length="243" mass="26193">MDSLQQSPSSAPPSAASTVKEDSPAPQSTPQQPIAGPSQPSPAPSNAGPAAPPSSSNPPNYHPPYPHAPYGYPPHQAAYPHSPYYTHPPGYPPHYPPPPPPPPPHPSSPYPSYSPVPPPPNVYPQHPNPVFTSSPLARPPHPPEPPSSSAEDLPSYEDMIVEALTNCSDSEGLAPKNMFLWMAAHYPLQQNFRPSASQALQKAYKRGRFEKSNGGKYRLNLNWEGGNVNSYILSFSADSNFLD</sequence>
<feature type="compositionally biased region" description="Low complexity" evidence="2">
    <location>
        <begin position="7"/>
        <end position="17"/>
    </location>
</feature>
<feature type="compositionally biased region" description="Low complexity" evidence="2">
    <location>
        <begin position="68"/>
        <end position="88"/>
    </location>
</feature>
<dbReference type="GO" id="GO:0000786">
    <property type="term" value="C:nucleosome"/>
    <property type="evidence" value="ECO:0007669"/>
    <property type="project" value="InterPro"/>
</dbReference>
<organism evidence="4 5">
    <name type="scientific">Jaapia argillacea MUCL 33604</name>
    <dbReference type="NCBI Taxonomy" id="933084"/>
    <lineage>
        <taxon>Eukaryota</taxon>
        <taxon>Fungi</taxon>
        <taxon>Dikarya</taxon>
        <taxon>Basidiomycota</taxon>
        <taxon>Agaricomycotina</taxon>
        <taxon>Agaricomycetes</taxon>
        <taxon>Agaricomycetidae</taxon>
        <taxon>Jaapiales</taxon>
        <taxon>Jaapiaceae</taxon>
        <taxon>Jaapia</taxon>
    </lineage>
</organism>
<evidence type="ECO:0000313" key="5">
    <source>
        <dbReference type="Proteomes" id="UP000027265"/>
    </source>
</evidence>
<feature type="compositionally biased region" description="Low complexity" evidence="2">
    <location>
        <begin position="30"/>
        <end position="49"/>
    </location>
</feature>
<feature type="compositionally biased region" description="Pro residues" evidence="2">
    <location>
        <begin position="137"/>
        <end position="146"/>
    </location>
</feature>
<protein>
    <recommendedName>
        <fullName evidence="1">Histone H1</fullName>
    </recommendedName>
</protein>
<dbReference type="InterPro" id="IPR036388">
    <property type="entry name" value="WH-like_DNA-bd_sf"/>
</dbReference>
<dbReference type="STRING" id="933084.A0A067Q6D2"/>
<feature type="compositionally biased region" description="Low complexity" evidence="2">
    <location>
        <begin position="123"/>
        <end position="136"/>
    </location>
</feature>
<dbReference type="Gene3D" id="1.10.10.10">
    <property type="entry name" value="Winged helix-like DNA-binding domain superfamily/Winged helix DNA-binding domain"/>
    <property type="match status" value="1"/>
</dbReference>
<dbReference type="Proteomes" id="UP000027265">
    <property type="component" value="Unassembled WGS sequence"/>
</dbReference>
<dbReference type="PROSITE" id="PS51504">
    <property type="entry name" value="H15"/>
    <property type="match status" value="1"/>
</dbReference>
<dbReference type="EMBL" id="KL197711">
    <property type="protein sequence ID" value="KDQ62514.1"/>
    <property type="molecule type" value="Genomic_DNA"/>
</dbReference>
<dbReference type="Pfam" id="PF00538">
    <property type="entry name" value="Linker_histone"/>
    <property type="match status" value="1"/>
</dbReference>
<feature type="region of interest" description="Disordered" evidence="2">
    <location>
        <begin position="1"/>
        <end position="152"/>
    </location>
</feature>
<dbReference type="HOGENOM" id="CLU_1142733_0_0_1"/>
<evidence type="ECO:0000256" key="1">
    <source>
        <dbReference type="ARBA" id="ARBA00020833"/>
    </source>
</evidence>
<accession>A0A067Q6D2</accession>